<protein>
    <submittedName>
        <fullName evidence="2">Helix-turn-helix domain-containing protein</fullName>
    </submittedName>
</protein>
<keyword evidence="3" id="KW-1185">Reference proteome</keyword>
<dbReference type="Proteomes" id="UP001631949">
    <property type="component" value="Unassembled WGS sequence"/>
</dbReference>
<dbReference type="RefSeq" id="WP_408977766.1">
    <property type="nucleotide sequence ID" value="NZ_JBJUVG010000010.1"/>
</dbReference>
<accession>A0ABW9H1Q0</accession>
<proteinExistence type="predicted"/>
<dbReference type="CDD" id="cd00093">
    <property type="entry name" value="HTH_XRE"/>
    <property type="match status" value="1"/>
</dbReference>
<dbReference type="SMART" id="SM00530">
    <property type="entry name" value="HTH_XRE"/>
    <property type="match status" value="1"/>
</dbReference>
<evidence type="ECO:0000313" key="2">
    <source>
        <dbReference type="EMBL" id="MFM9414151.1"/>
    </source>
</evidence>
<comment type="caution">
    <text evidence="2">The sequence shown here is derived from an EMBL/GenBank/DDBJ whole genome shotgun (WGS) entry which is preliminary data.</text>
</comment>
<dbReference type="InterPro" id="IPR001387">
    <property type="entry name" value="Cro/C1-type_HTH"/>
</dbReference>
<name>A0ABW9H1Q0_9FIRM</name>
<dbReference type="EMBL" id="JBJUVG010000010">
    <property type="protein sequence ID" value="MFM9414151.1"/>
    <property type="molecule type" value="Genomic_DNA"/>
</dbReference>
<feature type="domain" description="HTH cro/C1-type" evidence="1">
    <location>
        <begin position="106"/>
        <end position="163"/>
    </location>
</feature>
<evidence type="ECO:0000259" key="1">
    <source>
        <dbReference type="SMART" id="SM00530"/>
    </source>
</evidence>
<reference evidence="2 3" key="1">
    <citation type="journal article" date="2016" name="Int. J. Syst. Evol. Microbiol.">
        <title>Peptococcus simiae sp. nov., isolated from rhesus macaque faeces and emended description of the genus Peptococcus.</title>
        <authorList>
            <person name="Shkoporov A.N."/>
            <person name="Efimov B.A."/>
            <person name="Kondova I."/>
            <person name="Ouwerling B."/>
            <person name="Chaplin A.V."/>
            <person name="Shcherbakova V.A."/>
            <person name="Langermans J.A.M."/>
        </authorList>
    </citation>
    <scope>NUCLEOTIDE SEQUENCE [LARGE SCALE GENOMIC DNA]</scope>
    <source>
        <strain evidence="2 3">M108</strain>
    </source>
</reference>
<gene>
    <name evidence="2" type="ORF">ACKQTC_07200</name>
</gene>
<organism evidence="2 3">
    <name type="scientific">Peptococcus simiae</name>
    <dbReference type="NCBI Taxonomy" id="1643805"/>
    <lineage>
        <taxon>Bacteria</taxon>
        <taxon>Bacillati</taxon>
        <taxon>Bacillota</taxon>
        <taxon>Clostridia</taxon>
        <taxon>Eubacteriales</taxon>
        <taxon>Peptococcaceae</taxon>
        <taxon>Peptococcus</taxon>
    </lineage>
</organism>
<dbReference type="InterPro" id="IPR010982">
    <property type="entry name" value="Lambda_DNA-bd_dom_sf"/>
</dbReference>
<evidence type="ECO:0000313" key="3">
    <source>
        <dbReference type="Proteomes" id="UP001631949"/>
    </source>
</evidence>
<dbReference type="SUPFAM" id="SSF47413">
    <property type="entry name" value="lambda repressor-like DNA-binding domains"/>
    <property type="match status" value="1"/>
</dbReference>
<dbReference type="Gene3D" id="1.10.260.40">
    <property type="entry name" value="lambda repressor-like DNA-binding domains"/>
    <property type="match status" value="1"/>
</dbReference>
<sequence length="172" mass="19491">MTEEEKITVCLERLNHRSIYDIAQTIGITSQGIHNFLDKLPGVKGECSIPPIPDSLAKRVITYYFLGYTTLEISERLDLYPGEVIDVFSALKTKKNPAVRSKYYPAVTEWMKENGYTIKEFGQAIGVHPNKLSAILRGEYRNHMTCKVAQKIKSFTGLSLKEIYSVQLNKGE</sequence>